<protein>
    <submittedName>
        <fullName evidence="2">Uncharacterized protein</fullName>
    </submittedName>
</protein>
<name>A0A1U7CRR5_9BACT</name>
<dbReference type="EMBL" id="CP019082">
    <property type="protein sequence ID" value="APW61640.1"/>
    <property type="molecule type" value="Genomic_DNA"/>
</dbReference>
<keyword evidence="1" id="KW-1133">Transmembrane helix</keyword>
<feature type="transmembrane region" description="Helical" evidence="1">
    <location>
        <begin position="80"/>
        <end position="103"/>
    </location>
</feature>
<feature type="transmembrane region" description="Helical" evidence="1">
    <location>
        <begin position="123"/>
        <end position="144"/>
    </location>
</feature>
<keyword evidence="1" id="KW-0812">Transmembrane</keyword>
<accession>A0A1U7CRR5</accession>
<dbReference type="Proteomes" id="UP000186309">
    <property type="component" value="Chromosome"/>
</dbReference>
<evidence type="ECO:0000313" key="2">
    <source>
        <dbReference type="EMBL" id="APW61640.1"/>
    </source>
</evidence>
<feature type="transmembrane region" description="Helical" evidence="1">
    <location>
        <begin position="48"/>
        <end position="68"/>
    </location>
</feature>
<keyword evidence="1" id="KW-0472">Membrane</keyword>
<reference evidence="3" key="1">
    <citation type="submission" date="2016-12" db="EMBL/GenBank/DDBJ databases">
        <title>Comparative genomics of four Isosphaeraceae planctomycetes: a common pool of plasmids and glycoside hydrolase genes.</title>
        <authorList>
            <person name="Ivanova A."/>
        </authorList>
    </citation>
    <scope>NUCLEOTIDE SEQUENCE [LARGE SCALE GENOMIC DNA]</scope>
    <source>
        <strain evidence="3">PX4</strain>
    </source>
</reference>
<dbReference type="KEGG" id="pbor:BSF38_03165"/>
<organism evidence="2 3">
    <name type="scientific">Paludisphaera borealis</name>
    <dbReference type="NCBI Taxonomy" id="1387353"/>
    <lineage>
        <taxon>Bacteria</taxon>
        <taxon>Pseudomonadati</taxon>
        <taxon>Planctomycetota</taxon>
        <taxon>Planctomycetia</taxon>
        <taxon>Isosphaerales</taxon>
        <taxon>Isosphaeraceae</taxon>
        <taxon>Paludisphaera</taxon>
    </lineage>
</organism>
<feature type="transmembrane region" description="Helical" evidence="1">
    <location>
        <begin position="20"/>
        <end position="42"/>
    </location>
</feature>
<evidence type="ECO:0000256" key="1">
    <source>
        <dbReference type="SAM" id="Phobius"/>
    </source>
</evidence>
<dbReference type="AlphaFoldDB" id="A0A1U7CRR5"/>
<gene>
    <name evidence="2" type="ORF">BSF38_03165</name>
</gene>
<dbReference type="RefSeq" id="WP_076347148.1">
    <property type="nucleotide sequence ID" value="NZ_CP019082.1"/>
</dbReference>
<keyword evidence="3" id="KW-1185">Reference proteome</keyword>
<evidence type="ECO:0000313" key="3">
    <source>
        <dbReference type="Proteomes" id="UP000186309"/>
    </source>
</evidence>
<sequence length="165" mass="17199">MLDYPDFAFLDNRGKGPAPVLAWACVYVANLPYPLFCGVILTTDSGRMGMVLGILAVFLTGYRSCFVYREAILTVAYGGWIVAAFQFVPFLQVMAGLIGVAVAEATGQAASGDLGPINTVLGGFLATLVTGGILIALAAVLGLMTRGLTRMLNPADHGIAAKKAL</sequence>
<proteinExistence type="predicted"/>
<dbReference type="OrthoDB" id="291596at2"/>